<organism evidence="1 2">
    <name type="scientific">Burkholderia theae</name>
    <dbReference type="NCBI Taxonomy" id="3143496"/>
    <lineage>
        <taxon>Bacteria</taxon>
        <taxon>Pseudomonadati</taxon>
        <taxon>Pseudomonadota</taxon>
        <taxon>Betaproteobacteria</taxon>
        <taxon>Burkholderiales</taxon>
        <taxon>Burkholderiaceae</taxon>
        <taxon>Burkholderia</taxon>
    </lineage>
</organism>
<reference evidence="1 2" key="1">
    <citation type="submission" date="2024-05" db="EMBL/GenBank/DDBJ databases">
        <title>Burkholderia sp. Nov. a novel bacteria isolated from rhizosphere soil of Camellia sinensis.</title>
        <authorList>
            <person name="Dong Y."/>
        </authorList>
    </citation>
    <scope>NUCLEOTIDE SEQUENCE [LARGE SCALE GENOMIC DNA]</scope>
    <source>
        <strain evidence="1 2">GS2Y</strain>
    </source>
</reference>
<dbReference type="Proteomes" id="UP001466933">
    <property type="component" value="Unassembled WGS sequence"/>
</dbReference>
<evidence type="ECO:0000313" key="1">
    <source>
        <dbReference type="EMBL" id="MEN2472142.1"/>
    </source>
</evidence>
<dbReference type="EMBL" id="JBCPYA010000008">
    <property type="protein sequence ID" value="MEN2472142.1"/>
    <property type="molecule type" value="Genomic_DNA"/>
</dbReference>
<keyword evidence="2" id="KW-1185">Reference proteome</keyword>
<dbReference type="RefSeq" id="WP_343493077.1">
    <property type="nucleotide sequence ID" value="NZ_JBCPYA010000008.1"/>
</dbReference>
<gene>
    <name evidence="1" type="ORF">VOI36_19750</name>
</gene>
<proteinExistence type="predicted"/>
<comment type="caution">
    <text evidence="1">The sequence shown here is derived from an EMBL/GenBank/DDBJ whole genome shotgun (WGS) entry which is preliminary data.</text>
</comment>
<name>A0ABU9WLX1_9BURK</name>
<sequence length="59" mass="6146">MEQIGNVRHPHAAACTAVAAATMRVIANGVSVAPMSIRFASVSPMPGLSWKLCLQNPDA</sequence>
<accession>A0ABU9WLX1</accession>
<evidence type="ECO:0000313" key="2">
    <source>
        <dbReference type="Proteomes" id="UP001466933"/>
    </source>
</evidence>
<protein>
    <submittedName>
        <fullName evidence="1">Uncharacterized protein</fullName>
    </submittedName>
</protein>